<gene>
    <name evidence="1" type="ORF">SAMN02745887_03159</name>
</gene>
<protein>
    <submittedName>
        <fullName evidence="1">Uncharacterized protein</fullName>
    </submittedName>
</protein>
<organism evidence="1 2">
    <name type="scientific">Chitinimonas taiwanensis DSM 18899</name>
    <dbReference type="NCBI Taxonomy" id="1121279"/>
    <lineage>
        <taxon>Bacteria</taxon>
        <taxon>Pseudomonadati</taxon>
        <taxon>Pseudomonadota</taxon>
        <taxon>Betaproteobacteria</taxon>
        <taxon>Neisseriales</taxon>
        <taxon>Chitinibacteraceae</taxon>
        <taxon>Chitinimonas</taxon>
    </lineage>
</organism>
<dbReference type="Proteomes" id="UP000186513">
    <property type="component" value="Unassembled WGS sequence"/>
</dbReference>
<proteinExistence type="predicted"/>
<accession>A0A1K2HPS0</accession>
<keyword evidence="2" id="KW-1185">Reference proteome</keyword>
<dbReference type="RefSeq" id="WP_175545627.1">
    <property type="nucleotide sequence ID" value="NZ_FPKR01000013.1"/>
</dbReference>
<dbReference type="AlphaFoldDB" id="A0A1K2HPS0"/>
<dbReference type="EMBL" id="FPKR01000013">
    <property type="protein sequence ID" value="SFZ78739.1"/>
    <property type="molecule type" value="Genomic_DNA"/>
</dbReference>
<sequence length="47" mass="5252">MASPLSMLLSLFGIHSSAEQIGRLVLETRERVEKLAESLRRLAQADK</sequence>
<evidence type="ECO:0000313" key="1">
    <source>
        <dbReference type="EMBL" id="SFZ78739.1"/>
    </source>
</evidence>
<dbReference type="STRING" id="1121279.SAMN02745887_03159"/>
<name>A0A1K2HPS0_9NEIS</name>
<evidence type="ECO:0000313" key="2">
    <source>
        <dbReference type="Proteomes" id="UP000186513"/>
    </source>
</evidence>
<reference evidence="1 2" key="1">
    <citation type="submission" date="2016-11" db="EMBL/GenBank/DDBJ databases">
        <authorList>
            <person name="Jaros S."/>
            <person name="Januszkiewicz K."/>
            <person name="Wedrychowicz H."/>
        </authorList>
    </citation>
    <scope>NUCLEOTIDE SEQUENCE [LARGE SCALE GENOMIC DNA]</scope>
    <source>
        <strain evidence="1 2">DSM 18899</strain>
    </source>
</reference>